<keyword evidence="1" id="KW-0732">Signal</keyword>
<dbReference type="PROSITE" id="PS51257">
    <property type="entry name" value="PROKAR_LIPOPROTEIN"/>
    <property type="match status" value="1"/>
</dbReference>
<proteinExistence type="predicted"/>
<feature type="signal peptide" evidence="1">
    <location>
        <begin position="1"/>
        <end position="17"/>
    </location>
</feature>
<evidence type="ECO:0000313" key="2">
    <source>
        <dbReference type="EMBL" id="MFC5511113.1"/>
    </source>
</evidence>
<feature type="chain" id="PRO_5046517713" evidence="1">
    <location>
        <begin position="18"/>
        <end position="245"/>
    </location>
</feature>
<keyword evidence="3" id="KW-1185">Reference proteome</keyword>
<evidence type="ECO:0000256" key="1">
    <source>
        <dbReference type="SAM" id="SignalP"/>
    </source>
</evidence>
<sequence length="245" mass="26204">MSARTMFSAVAGLMACAAARVLRPAYLPATCSPAGAQLAAELKLAYQRAVIEGYQATRQLMEKRPKKGEKHALASRDIAGNVNAVSVQFAKAASTLDPDGIASELIRLFCVGVPHMNELDNQRRVATVWSALLAPEVVMREKHGRSIALQGLVEIAAQWLEGGTTPAAKEAHASSDTKFISAHPARTYELLTDAAKQHGLDHMKLLSSVIEPVILPLGQYVGARQAAAGVKVDMSGQEPEQKETK</sequence>
<comment type="caution">
    <text evidence="2">The sequence shown here is derived from an EMBL/GenBank/DDBJ whole genome shotgun (WGS) entry which is preliminary data.</text>
</comment>
<dbReference type="Proteomes" id="UP001596031">
    <property type="component" value="Unassembled WGS sequence"/>
</dbReference>
<gene>
    <name evidence="2" type="ORF">ACFPOU_08230</name>
</gene>
<organism evidence="2 3">
    <name type="scientific">Massilia jejuensis</name>
    <dbReference type="NCBI Taxonomy" id="648894"/>
    <lineage>
        <taxon>Bacteria</taxon>
        <taxon>Pseudomonadati</taxon>
        <taxon>Pseudomonadota</taxon>
        <taxon>Betaproteobacteria</taxon>
        <taxon>Burkholderiales</taxon>
        <taxon>Oxalobacteraceae</taxon>
        <taxon>Telluria group</taxon>
        <taxon>Massilia</taxon>
    </lineage>
</organism>
<accession>A0ABW0PFK7</accession>
<dbReference type="EMBL" id="JBHSMS010000026">
    <property type="protein sequence ID" value="MFC5511113.1"/>
    <property type="molecule type" value="Genomic_DNA"/>
</dbReference>
<name>A0ABW0PFK7_9BURK</name>
<protein>
    <submittedName>
        <fullName evidence="2">Uncharacterized protein</fullName>
    </submittedName>
</protein>
<evidence type="ECO:0000313" key="3">
    <source>
        <dbReference type="Proteomes" id="UP001596031"/>
    </source>
</evidence>
<reference evidence="3" key="1">
    <citation type="journal article" date="2019" name="Int. J. Syst. Evol. Microbiol.">
        <title>The Global Catalogue of Microorganisms (GCM) 10K type strain sequencing project: providing services to taxonomists for standard genome sequencing and annotation.</title>
        <authorList>
            <consortium name="The Broad Institute Genomics Platform"/>
            <consortium name="The Broad Institute Genome Sequencing Center for Infectious Disease"/>
            <person name="Wu L."/>
            <person name="Ma J."/>
        </authorList>
    </citation>
    <scope>NUCLEOTIDE SEQUENCE [LARGE SCALE GENOMIC DNA]</scope>
    <source>
        <strain evidence="3">CCUG 38813</strain>
    </source>
</reference>